<organism evidence="1 2">
    <name type="scientific">Enterobius vermicularis</name>
    <name type="common">Human pinworm</name>
    <dbReference type="NCBI Taxonomy" id="51028"/>
    <lineage>
        <taxon>Eukaryota</taxon>
        <taxon>Metazoa</taxon>
        <taxon>Ecdysozoa</taxon>
        <taxon>Nematoda</taxon>
        <taxon>Chromadorea</taxon>
        <taxon>Rhabditida</taxon>
        <taxon>Spirurina</taxon>
        <taxon>Oxyuridomorpha</taxon>
        <taxon>Oxyuroidea</taxon>
        <taxon>Oxyuridae</taxon>
        <taxon>Enterobius</taxon>
    </lineage>
</organism>
<proteinExistence type="predicted"/>
<dbReference type="Proteomes" id="UP000274131">
    <property type="component" value="Unassembled WGS sequence"/>
</dbReference>
<protein>
    <submittedName>
        <fullName evidence="1">Uncharacterized protein</fullName>
    </submittedName>
</protein>
<sequence length="181" mass="21217">MFQKLRKNNNTLWWQKCCSKGIYLTDVCVPSRCSNSTIQLCCVQKFLQARYRCCNNESQNVMRPTDSFSKCCYENFVDTEMKKNAEERKWKAREEKEGERGRGENQDTCCPLSATKRYWPLTAELCLPNVSVNLTEIKIEAKISDSEQIVVNLDEDRSWDYKCTYGTSVMQFIYLPDTDKF</sequence>
<dbReference type="STRING" id="51028.A0A3P6IA08"/>
<evidence type="ECO:0000313" key="2">
    <source>
        <dbReference type="Proteomes" id="UP000274131"/>
    </source>
</evidence>
<keyword evidence="2" id="KW-1185">Reference proteome</keyword>
<evidence type="ECO:0000313" key="1">
    <source>
        <dbReference type="EMBL" id="VDD88494.1"/>
    </source>
</evidence>
<dbReference type="EMBL" id="UXUI01007643">
    <property type="protein sequence ID" value="VDD88494.1"/>
    <property type="molecule type" value="Genomic_DNA"/>
</dbReference>
<gene>
    <name evidence="1" type="ORF">EVEC_LOCUS3637</name>
</gene>
<accession>A0A3P6IA08</accession>
<name>A0A3P6IA08_ENTVE</name>
<dbReference type="AlphaFoldDB" id="A0A3P6IA08"/>
<reference evidence="1 2" key="1">
    <citation type="submission" date="2018-10" db="EMBL/GenBank/DDBJ databases">
        <authorList>
            <consortium name="Pathogen Informatics"/>
        </authorList>
    </citation>
    <scope>NUCLEOTIDE SEQUENCE [LARGE SCALE GENOMIC DNA]</scope>
</reference>
<dbReference type="OrthoDB" id="6134775at2759"/>